<evidence type="ECO:0000256" key="3">
    <source>
        <dbReference type="ARBA" id="ARBA00022448"/>
    </source>
</evidence>
<dbReference type="PROSITE" id="PS50042">
    <property type="entry name" value="CNMP_BINDING_3"/>
    <property type="match status" value="1"/>
</dbReference>
<dbReference type="GO" id="GO:0016020">
    <property type="term" value="C:membrane"/>
    <property type="evidence" value="ECO:0007669"/>
    <property type="project" value="UniProtKB-SubCell"/>
</dbReference>
<dbReference type="Pfam" id="PF03845">
    <property type="entry name" value="Spore_permease"/>
    <property type="match status" value="1"/>
</dbReference>
<evidence type="ECO:0000256" key="8">
    <source>
        <dbReference type="SAM" id="Phobius"/>
    </source>
</evidence>
<name>A0A9D1EWI0_9FIRM</name>
<comment type="similarity">
    <text evidence="2">Belongs to the amino acid-polyamine-organocation (APC) superfamily. Spore germination protein (SGP) (TC 2.A.3.9) family.</text>
</comment>
<dbReference type="GO" id="GO:0009847">
    <property type="term" value="P:spore germination"/>
    <property type="evidence" value="ECO:0007669"/>
    <property type="project" value="InterPro"/>
</dbReference>
<dbReference type="PANTHER" id="PTHR34975:SF2">
    <property type="entry name" value="SPORE GERMINATION PROTEIN A2"/>
    <property type="match status" value="1"/>
</dbReference>
<feature type="transmembrane region" description="Helical" evidence="8">
    <location>
        <begin position="145"/>
        <end position="164"/>
    </location>
</feature>
<feature type="transmembrane region" description="Helical" evidence="8">
    <location>
        <begin position="217"/>
        <end position="236"/>
    </location>
</feature>
<keyword evidence="4" id="KW-0309">Germination</keyword>
<evidence type="ECO:0000259" key="9">
    <source>
        <dbReference type="PROSITE" id="PS50042"/>
    </source>
</evidence>
<dbReference type="EMBL" id="DVIQ01000112">
    <property type="protein sequence ID" value="HIS33104.1"/>
    <property type="molecule type" value="Genomic_DNA"/>
</dbReference>
<organism evidence="10 11">
    <name type="scientific">Candidatus Limivivens intestinipullorum</name>
    <dbReference type="NCBI Taxonomy" id="2840858"/>
    <lineage>
        <taxon>Bacteria</taxon>
        <taxon>Bacillati</taxon>
        <taxon>Bacillota</taxon>
        <taxon>Clostridia</taxon>
        <taxon>Lachnospirales</taxon>
        <taxon>Lachnospiraceae</taxon>
        <taxon>Lachnospiraceae incertae sedis</taxon>
        <taxon>Candidatus Limivivens</taxon>
    </lineage>
</organism>
<feature type="transmembrane region" description="Helical" evidence="8">
    <location>
        <begin position="326"/>
        <end position="348"/>
    </location>
</feature>
<keyword evidence="5 8" id="KW-0812">Transmembrane</keyword>
<evidence type="ECO:0000256" key="1">
    <source>
        <dbReference type="ARBA" id="ARBA00004141"/>
    </source>
</evidence>
<evidence type="ECO:0000256" key="4">
    <source>
        <dbReference type="ARBA" id="ARBA00022544"/>
    </source>
</evidence>
<feature type="transmembrane region" description="Helical" evidence="8">
    <location>
        <begin position="266"/>
        <end position="287"/>
    </location>
</feature>
<evidence type="ECO:0000256" key="2">
    <source>
        <dbReference type="ARBA" id="ARBA00007998"/>
    </source>
</evidence>
<reference evidence="10" key="2">
    <citation type="journal article" date="2021" name="PeerJ">
        <title>Extensive microbial diversity within the chicken gut microbiome revealed by metagenomics and culture.</title>
        <authorList>
            <person name="Gilroy R."/>
            <person name="Ravi A."/>
            <person name="Getino M."/>
            <person name="Pursley I."/>
            <person name="Horton D.L."/>
            <person name="Alikhan N.F."/>
            <person name="Baker D."/>
            <person name="Gharbi K."/>
            <person name="Hall N."/>
            <person name="Watson M."/>
            <person name="Adriaenssens E.M."/>
            <person name="Foster-Nyarko E."/>
            <person name="Jarju S."/>
            <person name="Secka A."/>
            <person name="Antonio M."/>
            <person name="Oren A."/>
            <person name="Chaudhuri R.R."/>
            <person name="La Ragione R."/>
            <person name="Hildebrand F."/>
            <person name="Pallen M.J."/>
        </authorList>
    </citation>
    <scope>NUCLEOTIDE SEQUENCE</scope>
    <source>
        <strain evidence="10">CHK190-19873</strain>
    </source>
</reference>
<proteinExistence type="inferred from homology"/>
<comment type="subcellular location">
    <subcellularLocation>
        <location evidence="1">Membrane</location>
        <topology evidence="1">Multi-pass membrane protein</topology>
    </subcellularLocation>
</comment>
<feature type="transmembrane region" description="Helical" evidence="8">
    <location>
        <begin position="83"/>
        <end position="103"/>
    </location>
</feature>
<feature type="transmembrane region" description="Helical" evidence="8">
    <location>
        <begin position="184"/>
        <end position="205"/>
    </location>
</feature>
<feature type="transmembrane region" description="Helical" evidence="8">
    <location>
        <begin position="299"/>
        <end position="320"/>
    </location>
</feature>
<feature type="transmembrane region" description="Helical" evidence="8">
    <location>
        <begin position="41"/>
        <end position="62"/>
    </location>
</feature>
<comment type="caution">
    <text evidence="10">The sequence shown here is derived from an EMBL/GenBank/DDBJ whole genome shotgun (WGS) entry which is preliminary data.</text>
</comment>
<keyword evidence="3" id="KW-0813">Transport</keyword>
<dbReference type="InterPro" id="IPR000595">
    <property type="entry name" value="cNMP-bd_dom"/>
</dbReference>
<protein>
    <submittedName>
        <fullName evidence="10">GerAB/ArcD/ProY family transporter</fullName>
    </submittedName>
</protein>
<dbReference type="Proteomes" id="UP000823935">
    <property type="component" value="Unassembled WGS sequence"/>
</dbReference>
<keyword evidence="7 8" id="KW-0472">Membrane</keyword>
<dbReference type="PANTHER" id="PTHR34975">
    <property type="entry name" value="SPORE GERMINATION PROTEIN A2"/>
    <property type="match status" value="1"/>
</dbReference>
<evidence type="ECO:0000256" key="7">
    <source>
        <dbReference type="ARBA" id="ARBA00023136"/>
    </source>
</evidence>
<sequence length="354" mass="38407">MFSENSRISDRQLARLAVLDWFGKGALLLQEMTRAVSVRQFFLYLLAGFLLVFFYLCLLCGLSGRLRRDGDIQRKWGKLGNGFLAATLLTYNFMNLVYILRLFGEIGNRFVLPEVSGEVLMLMAALAGAAAAFGGFESGARTASVIYPFVIWPLGLLILLSAFTVRTEYLGPGTAVLDASILPVAGSVFLVFAGAGSFLFAVSNVEGKPCAALKTAALRTFACLGALFLVMTGAFGEGGLKFMAWPVIALMSSAEIPGVFFQRWDVIFVGLLLMEMFISAGTNVYNLTDCGRRLWKKGGKGAAALWAGAGFLCALWCGTYERAMNLYLAVNGAAAVVLTLLAVIFWFAERSRQR</sequence>
<reference evidence="10" key="1">
    <citation type="submission" date="2020-10" db="EMBL/GenBank/DDBJ databases">
        <authorList>
            <person name="Gilroy R."/>
        </authorList>
    </citation>
    <scope>NUCLEOTIDE SEQUENCE</scope>
    <source>
        <strain evidence="10">CHK190-19873</strain>
    </source>
</reference>
<accession>A0A9D1EWI0</accession>
<evidence type="ECO:0000313" key="11">
    <source>
        <dbReference type="Proteomes" id="UP000823935"/>
    </source>
</evidence>
<keyword evidence="6 8" id="KW-1133">Transmembrane helix</keyword>
<gene>
    <name evidence="10" type="ORF">IAB44_16395</name>
</gene>
<dbReference type="AlphaFoldDB" id="A0A9D1EWI0"/>
<feature type="transmembrane region" description="Helical" evidence="8">
    <location>
        <begin position="115"/>
        <end position="133"/>
    </location>
</feature>
<evidence type="ECO:0000256" key="6">
    <source>
        <dbReference type="ARBA" id="ARBA00022989"/>
    </source>
</evidence>
<feature type="domain" description="Cyclic nucleotide-binding" evidence="9">
    <location>
        <begin position="1"/>
        <end position="39"/>
    </location>
</feature>
<evidence type="ECO:0000256" key="5">
    <source>
        <dbReference type="ARBA" id="ARBA00022692"/>
    </source>
</evidence>
<evidence type="ECO:0000313" key="10">
    <source>
        <dbReference type="EMBL" id="HIS33104.1"/>
    </source>
</evidence>
<dbReference type="InterPro" id="IPR004761">
    <property type="entry name" value="Spore_GerAB"/>
</dbReference>